<evidence type="ECO:0000259" key="8">
    <source>
        <dbReference type="Pfam" id="PF00107"/>
    </source>
</evidence>
<feature type="domain" description="Alcohol dehydrogenase-like C-terminal" evidence="8">
    <location>
        <begin position="241"/>
        <end position="370"/>
    </location>
</feature>
<dbReference type="PANTHER" id="PTHR43981">
    <property type="entry name" value="ENOYL-[ACYL-CARRIER-PROTEIN] REDUCTASE, MITOCHONDRIAL"/>
    <property type="match status" value="1"/>
</dbReference>
<evidence type="ECO:0000256" key="4">
    <source>
        <dbReference type="ARBA" id="ARBA00022946"/>
    </source>
</evidence>
<reference evidence="10 11" key="2">
    <citation type="journal article" date="2017" name="Genome Biol.">
        <title>New reference genome sequences of hot pepper reveal the massive evolution of plant disease-resistance genes by retroduplication.</title>
        <authorList>
            <person name="Kim S."/>
            <person name="Park J."/>
            <person name="Yeom S.I."/>
            <person name="Kim Y.M."/>
            <person name="Seo E."/>
            <person name="Kim K.T."/>
            <person name="Kim M.S."/>
            <person name="Lee J.M."/>
            <person name="Cheong K."/>
            <person name="Shin H.S."/>
            <person name="Kim S.B."/>
            <person name="Han K."/>
            <person name="Lee J."/>
            <person name="Park M."/>
            <person name="Lee H.A."/>
            <person name="Lee H.Y."/>
            <person name="Lee Y."/>
            <person name="Oh S."/>
            <person name="Lee J.H."/>
            <person name="Choi E."/>
            <person name="Choi E."/>
            <person name="Lee S.E."/>
            <person name="Jeon J."/>
            <person name="Kim H."/>
            <person name="Choi G."/>
            <person name="Song H."/>
            <person name="Lee J."/>
            <person name="Lee S.C."/>
            <person name="Kwon J.K."/>
            <person name="Lee H.Y."/>
            <person name="Koo N."/>
            <person name="Hong Y."/>
            <person name="Kim R.W."/>
            <person name="Kang W.H."/>
            <person name="Huh J.H."/>
            <person name="Kang B.C."/>
            <person name="Yang T.J."/>
            <person name="Lee Y.H."/>
            <person name="Bennetzen J.L."/>
            <person name="Choi D."/>
        </authorList>
    </citation>
    <scope>NUCLEOTIDE SEQUENCE [LARGE SCALE GENOMIC DNA]</scope>
    <source>
        <strain evidence="11">cv. CM334</strain>
    </source>
</reference>
<name>A0A2G2YGI4_CAPAN</name>
<comment type="similarity">
    <text evidence="2">Belongs to the zinc-containing alcohol dehydrogenase family. Quinone oxidoreductase subfamily.</text>
</comment>
<dbReference type="STRING" id="4072.A0A2G2YGI4"/>
<dbReference type="Pfam" id="PF08240">
    <property type="entry name" value="ADH_N"/>
    <property type="match status" value="1"/>
</dbReference>
<organism evidence="10 11">
    <name type="scientific">Capsicum annuum</name>
    <name type="common">Capsicum pepper</name>
    <dbReference type="NCBI Taxonomy" id="4072"/>
    <lineage>
        <taxon>Eukaryota</taxon>
        <taxon>Viridiplantae</taxon>
        <taxon>Streptophyta</taxon>
        <taxon>Embryophyta</taxon>
        <taxon>Tracheophyta</taxon>
        <taxon>Spermatophyta</taxon>
        <taxon>Magnoliopsida</taxon>
        <taxon>eudicotyledons</taxon>
        <taxon>Gunneridae</taxon>
        <taxon>Pentapetalae</taxon>
        <taxon>asterids</taxon>
        <taxon>lamiids</taxon>
        <taxon>Solanales</taxon>
        <taxon>Solanaceae</taxon>
        <taxon>Solanoideae</taxon>
        <taxon>Capsiceae</taxon>
        <taxon>Capsicum</taxon>
    </lineage>
</organism>
<dbReference type="InterPro" id="IPR013154">
    <property type="entry name" value="ADH-like_N"/>
</dbReference>
<sequence length="417" mass="45881">MNAKSHANDGMESATIKIIAMISRTSVALEMAPAEKLKKFSSVDLNRSKENSAISGANIVEDDPNNSKKRKKSSGQQSNSSKKKFKGNCFYYGKVGHKFVDCWVPKKGKKKDQANMVESKNKVDDSCVMLLEYNLVGAYPNGPPLPAVGGGEGVGVIHSVGSAVKDFSLGDLVIRAPYIPGAWQTYMVEKESFWHKIDKGTPIEYASTVSVNPVSALRMLNEFVTLKPGDSIVQNGATSMVGQCVIQLARVRGIHSINIIRDNPGSDEVKEKLIKLGADKVFTESELDAVKHIKALLGDTPQPILGLNCVGGNGATLVIKFLKQGGTMVTYGGMSREPVTVSTSNFIFKDITLKGFWLQEWKLDQTKYREWIDYLLDLVRAGKLKYEMELLPFNDFHKALEKAMGKHGSQKKQVLIF</sequence>
<reference evidence="10 11" key="1">
    <citation type="journal article" date="2014" name="Nat. Genet.">
        <title>Genome sequence of the hot pepper provides insights into the evolution of pungency in Capsicum species.</title>
        <authorList>
            <person name="Kim S."/>
            <person name="Park M."/>
            <person name="Yeom S.I."/>
            <person name="Kim Y.M."/>
            <person name="Lee J.M."/>
            <person name="Lee H.A."/>
            <person name="Seo E."/>
            <person name="Choi J."/>
            <person name="Cheong K."/>
            <person name="Kim K.T."/>
            <person name="Jung K."/>
            <person name="Lee G.W."/>
            <person name="Oh S.K."/>
            <person name="Bae C."/>
            <person name="Kim S.B."/>
            <person name="Lee H.Y."/>
            <person name="Kim S.Y."/>
            <person name="Kim M.S."/>
            <person name="Kang B.C."/>
            <person name="Jo Y.D."/>
            <person name="Yang H.B."/>
            <person name="Jeong H.J."/>
            <person name="Kang W.H."/>
            <person name="Kwon J.K."/>
            <person name="Shin C."/>
            <person name="Lim J.Y."/>
            <person name="Park J.H."/>
            <person name="Huh J.H."/>
            <person name="Kim J.S."/>
            <person name="Kim B.D."/>
            <person name="Cohen O."/>
            <person name="Paran I."/>
            <person name="Suh M.C."/>
            <person name="Lee S.B."/>
            <person name="Kim Y.K."/>
            <person name="Shin Y."/>
            <person name="Noh S.J."/>
            <person name="Park J."/>
            <person name="Seo Y.S."/>
            <person name="Kwon S.Y."/>
            <person name="Kim H.A."/>
            <person name="Park J.M."/>
            <person name="Kim H.J."/>
            <person name="Choi S.B."/>
            <person name="Bosland P.W."/>
            <person name="Reeves G."/>
            <person name="Jo S.H."/>
            <person name="Lee B.W."/>
            <person name="Cho H.T."/>
            <person name="Choi H.S."/>
            <person name="Lee M.S."/>
            <person name="Yu Y."/>
            <person name="Do Choi Y."/>
            <person name="Park B.S."/>
            <person name="van Deynze A."/>
            <person name="Ashrafi H."/>
            <person name="Hill T."/>
            <person name="Kim W.T."/>
            <person name="Pai H.S."/>
            <person name="Ahn H.K."/>
            <person name="Yeam I."/>
            <person name="Giovannoni J.J."/>
            <person name="Rose J.K."/>
            <person name="Sorensen I."/>
            <person name="Lee S.J."/>
            <person name="Kim R.W."/>
            <person name="Choi I.Y."/>
            <person name="Choi B.S."/>
            <person name="Lim J.S."/>
            <person name="Lee Y.H."/>
            <person name="Choi D."/>
        </authorList>
    </citation>
    <scope>NUCLEOTIDE SEQUENCE [LARGE SCALE GENOMIC DNA]</scope>
    <source>
        <strain evidence="11">cv. CM334</strain>
    </source>
</reference>
<comment type="caution">
    <text evidence="10">The sequence shown here is derived from an EMBL/GenBank/DDBJ whole genome shotgun (WGS) entry which is preliminary data.</text>
</comment>
<evidence type="ECO:0000313" key="11">
    <source>
        <dbReference type="Proteomes" id="UP000222542"/>
    </source>
</evidence>
<proteinExistence type="inferred from homology"/>
<evidence type="ECO:0000256" key="7">
    <source>
        <dbReference type="SAM" id="MobiDB-lite"/>
    </source>
</evidence>
<keyword evidence="3" id="KW-0521">NADP</keyword>
<evidence type="ECO:0000256" key="6">
    <source>
        <dbReference type="ARBA" id="ARBA00023128"/>
    </source>
</evidence>
<dbReference type="Gene3D" id="3.40.50.720">
    <property type="entry name" value="NAD(P)-binding Rossmann-like Domain"/>
    <property type="match status" value="1"/>
</dbReference>
<keyword evidence="5" id="KW-0560">Oxidoreductase</keyword>
<evidence type="ECO:0000259" key="9">
    <source>
        <dbReference type="Pfam" id="PF08240"/>
    </source>
</evidence>
<evidence type="ECO:0000256" key="5">
    <source>
        <dbReference type="ARBA" id="ARBA00023002"/>
    </source>
</evidence>
<dbReference type="InterPro" id="IPR036291">
    <property type="entry name" value="NAD(P)-bd_dom_sf"/>
</dbReference>
<keyword evidence="6" id="KW-0496">Mitochondrion</keyword>
<protein>
    <submittedName>
        <fullName evidence="10">Trans-2-enoyl-CoA reductase, mitochondrial</fullName>
    </submittedName>
</protein>
<gene>
    <name evidence="10" type="ORF">T459_28324</name>
</gene>
<keyword evidence="11" id="KW-1185">Reference proteome</keyword>
<dbReference type="GO" id="GO:0016491">
    <property type="term" value="F:oxidoreductase activity"/>
    <property type="evidence" value="ECO:0007669"/>
    <property type="project" value="UniProtKB-KW"/>
</dbReference>
<keyword evidence="4" id="KW-0809">Transit peptide</keyword>
<dbReference type="SUPFAM" id="SSF51735">
    <property type="entry name" value="NAD(P)-binding Rossmann-fold domains"/>
    <property type="match status" value="1"/>
</dbReference>
<dbReference type="CDD" id="cd08290">
    <property type="entry name" value="ETR"/>
    <property type="match status" value="1"/>
</dbReference>
<dbReference type="Proteomes" id="UP000222542">
    <property type="component" value="Unassembled WGS sequence"/>
</dbReference>
<dbReference type="GO" id="GO:0006631">
    <property type="term" value="P:fatty acid metabolic process"/>
    <property type="evidence" value="ECO:0000318"/>
    <property type="project" value="GO_Central"/>
</dbReference>
<dbReference type="AlphaFoldDB" id="A0A2G2YGI4"/>
<accession>A0A2G2YGI4</accession>
<dbReference type="SUPFAM" id="SSF50129">
    <property type="entry name" value="GroES-like"/>
    <property type="match status" value="1"/>
</dbReference>
<dbReference type="InterPro" id="IPR051034">
    <property type="entry name" value="Mito_Enoyl-ACP_Reductase"/>
</dbReference>
<dbReference type="Pfam" id="PF00107">
    <property type="entry name" value="ADH_zinc_N"/>
    <property type="match status" value="1"/>
</dbReference>
<feature type="domain" description="Alcohol dehydrogenase-like N-terminal" evidence="9">
    <location>
        <begin position="137"/>
        <end position="196"/>
    </location>
</feature>
<dbReference type="Gene3D" id="3.90.180.10">
    <property type="entry name" value="Medium-chain alcohol dehydrogenases, catalytic domain"/>
    <property type="match status" value="1"/>
</dbReference>
<dbReference type="InterPro" id="IPR013149">
    <property type="entry name" value="ADH-like_C"/>
</dbReference>
<comment type="subcellular location">
    <subcellularLocation>
        <location evidence="1">Mitochondrion</location>
    </subcellularLocation>
</comment>
<feature type="region of interest" description="Disordered" evidence="7">
    <location>
        <begin position="54"/>
        <end position="82"/>
    </location>
</feature>
<dbReference type="PANTHER" id="PTHR43981:SF8">
    <property type="entry name" value="TRANS-2-ENOYL-COA REDUCTASE, MITOCHONDRIAL-RELATED"/>
    <property type="match status" value="1"/>
</dbReference>
<evidence type="ECO:0000256" key="1">
    <source>
        <dbReference type="ARBA" id="ARBA00004173"/>
    </source>
</evidence>
<evidence type="ECO:0000256" key="2">
    <source>
        <dbReference type="ARBA" id="ARBA00010371"/>
    </source>
</evidence>
<dbReference type="GO" id="GO:0005739">
    <property type="term" value="C:mitochondrion"/>
    <property type="evidence" value="ECO:0000318"/>
    <property type="project" value="GO_Central"/>
</dbReference>
<dbReference type="InterPro" id="IPR011032">
    <property type="entry name" value="GroES-like_sf"/>
</dbReference>
<dbReference type="Gramene" id="PHT68837">
    <property type="protein sequence ID" value="PHT68837"/>
    <property type="gene ID" value="T459_28324"/>
</dbReference>
<dbReference type="FunFam" id="3.40.50.720:FF:000112">
    <property type="entry name" value="Enoyl-[acyl-carrier-protein] reductase 1, mitochondrial"/>
    <property type="match status" value="1"/>
</dbReference>
<evidence type="ECO:0000256" key="3">
    <source>
        <dbReference type="ARBA" id="ARBA00022857"/>
    </source>
</evidence>
<evidence type="ECO:0000313" key="10">
    <source>
        <dbReference type="EMBL" id="PHT68837.1"/>
    </source>
</evidence>
<dbReference type="EMBL" id="AYRZ02000011">
    <property type="protein sequence ID" value="PHT68837.1"/>
    <property type="molecule type" value="Genomic_DNA"/>
</dbReference>